<reference evidence="3 4" key="1">
    <citation type="submission" date="2024-06" db="EMBL/GenBank/DDBJ databases">
        <title>A chromosome-level genome assembly of beet webworm, Loxostege sticticalis.</title>
        <authorList>
            <person name="Zhang Y."/>
        </authorList>
    </citation>
    <scope>NUCLEOTIDE SEQUENCE [LARGE SCALE GENOMIC DNA]</scope>
    <source>
        <strain evidence="3">AQ026</strain>
        <tissue evidence="3">Whole body</tissue>
    </source>
</reference>
<feature type="region of interest" description="Disordered" evidence="1">
    <location>
        <begin position="1"/>
        <end position="79"/>
    </location>
</feature>
<dbReference type="CDD" id="cd01650">
    <property type="entry name" value="RT_nLTR_like"/>
    <property type="match status" value="1"/>
</dbReference>
<sequence>MPLPGGYRRGTLGADAECDSIRTVGGGEFSERTPAGTPEEATYRQPTVRTSESPTPPATDASQAASALKPATTKAGKPRVRMKWDSEINTFIMRTYFQITNLETDLTQYRPMLLQRFLEKYPDANVSEQRLSDQRRAIVRNKYLSDDQIDQIKREVQSALEVNTNHTHQIMSQDPSTNILLHQDTQTTTDQNTQISYNTEQTQEITDTITNTAYSQTQQVPDINPQTFTDAQLIEILKDNFEANLLKYKGTDPGLRPKLPRLKTTRELSRIISIFNQEILPRKLTDIENIVDTHTLIYCTALTIVTHLKIRINTRTNRPTTNKPAWQMRLETDIEQLRKDIGRLTQFKNGNKAKKLVKKVKAILEKTKTHSKYDDPNKKVDEHLDTLKQKLAIKSHRLNRYKKSQSRKQNNKLFSTNEKQFYRQFKQNTNVDQPPTAESLEEFWGNIWSNSVEHNQNAEWISNEKARSDSIPDMQFEDIGVDELTAIINKTHNWKAAGVDSIQNFWFKKLYSCHEILAKQISDILNGNNVLPEFLTKGITFMLPKSSKTQDPSQYRPITCLPTLYKIITSCITHRINEHIELNNILSEEQKGCRKFHRGCKEQLIIYSTKAFDSIPHSWLLEILHIYKINPKIIEFLKNTMTSWRTTIHLRSSTNDISTREVYIKRGIYQGDSLSPLWFCLALNPLSNELNESRMGFNIKCNRLIKHQITHLLYMDDLKLFADKQTNMSELLNKTTEFSRDIKMDLGLDKCKKLNIVKGKVVDGDYNLGEEECIAAMKKGEIYKYLGYNQARFIEHRDIKEKLKTEYYQRIHSICNKQLYSKNLFKAINTYAIPILTYSFGVIKWTNSELQALEIKTRTILTQHRYHHPKSAIERITLPRKEGGRGLIEISQLHKKQIIDKNITPLNLSNEATERSDIAGAKEAKLKRWREKELHGRHPHDLDQVHIDPEASNKWLESGQLFPESEGFLIAIQDQVISTKNYRKYILKDRNLRNDLCRKCNNKPETIQHITGACVTLTQNDYTHRHNQLVNIIHQKLVQKYKLVNDHHTPYYKYTPQNVIENSNFKLYYDRTILTDNTIYNNRPDITFVDKDNKHTYIIDIAVPNTNNIQSTIIEKVRKYTELQDQIKRYG</sequence>
<name>A0ABR3I4K2_LOXSC</name>
<accession>A0ABR3I4K2</accession>
<evidence type="ECO:0000313" key="3">
    <source>
        <dbReference type="EMBL" id="KAL0883753.1"/>
    </source>
</evidence>
<dbReference type="Proteomes" id="UP001549920">
    <property type="component" value="Unassembled WGS sequence"/>
</dbReference>
<evidence type="ECO:0000313" key="4">
    <source>
        <dbReference type="Proteomes" id="UP001549920"/>
    </source>
</evidence>
<dbReference type="PROSITE" id="PS50878">
    <property type="entry name" value="RT_POL"/>
    <property type="match status" value="1"/>
</dbReference>
<protein>
    <recommendedName>
        <fullName evidence="2">Reverse transcriptase domain-containing protein</fullName>
    </recommendedName>
</protein>
<dbReference type="InterPro" id="IPR000477">
    <property type="entry name" value="RT_dom"/>
</dbReference>
<dbReference type="Pfam" id="PF00078">
    <property type="entry name" value="RVT_1"/>
    <property type="match status" value="1"/>
</dbReference>
<feature type="compositionally biased region" description="Polar residues" evidence="1">
    <location>
        <begin position="44"/>
        <end position="53"/>
    </location>
</feature>
<organism evidence="3 4">
    <name type="scientific">Loxostege sticticalis</name>
    <name type="common">Beet webworm moth</name>
    <dbReference type="NCBI Taxonomy" id="481309"/>
    <lineage>
        <taxon>Eukaryota</taxon>
        <taxon>Metazoa</taxon>
        <taxon>Ecdysozoa</taxon>
        <taxon>Arthropoda</taxon>
        <taxon>Hexapoda</taxon>
        <taxon>Insecta</taxon>
        <taxon>Pterygota</taxon>
        <taxon>Neoptera</taxon>
        <taxon>Endopterygota</taxon>
        <taxon>Lepidoptera</taxon>
        <taxon>Glossata</taxon>
        <taxon>Ditrysia</taxon>
        <taxon>Pyraloidea</taxon>
        <taxon>Crambidae</taxon>
        <taxon>Pyraustinae</taxon>
        <taxon>Loxostege</taxon>
    </lineage>
</organism>
<dbReference type="EMBL" id="JBEUOH010000008">
    <property type="protein sequence ID" value="KAL0883753.1"/>
    <property type="molecule type" value="Genomic_DNA"/>
</dbReference>
<feature type="domain" description="Reverse transcriptase" evidence="2">
    <location>
        <begin position="524"/>
        <end position="790"/>
    </location>
</feature>
<dbReference type="SUPFAM" id="SSF56672">
    <property type="entry name" value="DNA/RNA polymerases"/>
    <property type="match status" value="1"/>
</dbReference>
<dbReference type="PANTHER" id="PTHR35450">
    <property type="entry name" value="REVERSE TRANSCRIPTASE DOMAIN-CONTAINING PROTEIN"/>
    <property type="match status" value="1"/>
</dbReference>
<gene>
    <name evidence="3" type="ORF">ABMA27_015858</name>
</gene>
<comment type="caution">
    <text evidence="3">The sequence shown here is derived from an EMBL/GenBank/DDBJ whole genome shotgun (WGS) entry which is preliminary data.</text>
</comment>
<dbReference type="PANTHER" id="PTHR35450:SF2">
    <property type="entry name" value="REVERSE TRANSCRIPTASE DOMAIN-CONTAINING PROTEIN"/>
    <property type="match status" value="1"/>
</dbReference>
<proteinExistence type="predicted"/>
<evidence type="ECO:0000256" key="1">
    <source>
        <dbReference type="SAM" id="MobiDB-lite"/>
    </source>
</evidence>
<keyword evidence="4" id="KW-1185">Reference proteome</keyword>
<dbReference type="InterPro" id="IPR043502">
    <property type="entry name" value="DNA/RNA_pol_sf"/>
</dbReference>
<evidence type="ECO:0000259" key="2">
    <source>
        <dbReference type="PROSITE" id="PS50878"/>
    </source>
</evidence>